<dbReference type="Proteomes" id="UP001174934">
    <property type="component" value="Unassembled WGS sequence"/>
</dbReference>
<accession>A0AA39XPT6</accession>
<organism evidence="3 4">
    <name type="scientific">Bombardia bombarda</name>
    <dbReference type="NCBI Taxonomy" id="252184"/>
    <lineage>
        <taxon>Eukaryota</taxon>
        <taxon>Fungi</taxon>
        <taxon>Dikarya</taxon>
        <taxon>Ascomycota</taxon>
        <taxon>Pezizomycotina</taxon>
        <taxon>Sordariomycetes</taxon>
        <taxon>Sordariomycetidae</taxon>
        <taxon>Sordariales</taxon>
        <taxon>Lasiosphaeriaceae</taxon>
        <taxon>Bombardia</taxon>
    </lineage>
</organism>
<evidence type="ECO:0000256" key="1">
    <source>
        <dbReference type="SAM" id="MobiDB-lite"/>
    </source>
</evidence>
<sequence>MALDWTLAVVFLLILAAIPRLPPNQGPTCATPHAARMGPDQAGALDEVWFLSIITLCRLLDSCLGGEDWRGSAEAMDGYWLPGFFAAGAPHLFSQTAQAGTFPATWLCLSTVKATTAARASRKRYPAPTILQSLSRVGREADTEPTQAERHDQCRFSGLAGGGGLEGPLKVTIHRPKGVACRPLSTGTLGVVGSHKANWEGLVDENAKKCQDGGSKTTLGCRGSRQLGCALKNPDGDVVPIALLSDKASFLGSSIPNQDPLPANDHMENDQRPGLANNDGQKLSACIAMRKLVPVVRAVVPAQDTKYFSPLDGIPRPMRASHHMRMAAAGRILDS</sequence>
<feature type="chain" id="PRO_5041320864" evidence="2">
    <location>
        <begin position="17"/>
        <end position="335"/>
    </location>
</feature>
<name>A0AA39XPT6_9PEZI</name>
<comment type="caution">
    <text evidence="3">The sequence shown here is derived from an EMBL/GenBank/DDBJ whole genome shotgun (WGS) entry which is preliminary data.</text>
</comment>
<proteinExistence type="predicted"/>
<reference evidence="3" key="1">
    <citation type="submission" date="2023-06" db="EMBL/GenBank/DDBJ databases">
        <title>Genome-scale phylogeny and comparative genomics of the fungal order Sordariales.</title>
        <authorList>
            <consortium name="Lawrence Berkeley National Laboratory"/>
            <person name="Hensen N."/>
            <person name="Bonometti L."/>
            <person name="Westerberg I."/>
            <person name="Brannstrom I.O."/>
            <person name="Guillou S."/>
            <person name="Cros-Aarteil S."/>
            <person name="Calhoun S."/>
            <person name="Haridas S."/>
            <person name="Kuo A."/>
            <person name="Mondo S."/>
            <person name="Pangilinan J."/>
            <person name="Riley R."/>
            <person name="LaButti K."/>
            <person name="Andreopoulos B."/>
            <person name="Lipzen A."/>
            <person name="Chen C."/>
            <person name="Yanf M."/>
            <person name="Daum C."/>
            <person name="Ng V."/>
            <person name="Clum A."/>
            <person name="Steindorff A."/>
            <person name="Ohm R."/>
            <person name="Martin F."/>
            <person name="Silar P."/>
            <person name="Natvig D."/>
            <person name="Lalanne C."/>
            <person name="Gautier V."/>
            <person name="Ament-velasquez S.L."/>
            <person name="Kruys A."/>
            <person name="Hutchinson M.I."/>
            <person name="Powell A.J."/>
            <person name="Barry K."/>
            <person name="Miller A.N."/>
            <person name="Grigoriev I.V."/>
            <person name="Debuchy R."/>
            <person name="Gladieux P."/>
            <person name="Thoren M.H."/>
            <person name="Johannesson H."/>
        </authorList>
    </citation>
    <scope>NUCLEOTIDE SEQUENCE</scope>
    <source>
        <strain evidence="3">SMH3391-2</strain>
    </source>
</reference>
<evidence type="ECO:0000313" key="4">
    <source>
        <dbReference type="Proteomes" id="UP001174934"/>
    </source>
</evidence>
<evidence type="ECO:0000313" key="3">
    <source>
        <dbReference type="EMBL" id="KAK0637167.1"/>
    </source>
</evidence>
<keyword evidence="4" id="KW-1185">Reference proteome</keyword>
<feature type="region of interest" description="Disordered" evidence="1">
    <location>
        <begin position="257"/>
        <end position="277"/>
    </location>
</feature>
<dbReference type="AlphaFoldDB" id="A0AA39XPT6"/>
<dbReference type="EMBL" id="JAULSR010000001">
    <property type="protein sequence ID" value="KAK0637167.1"/>
    <property type="molecule type" value="Genomic_DNA"/>
</dbReference>
<keyword evidence="2" id="KW-0732">Signal</keyword>
<evidence type="ECO:0000256" key="2">
    <source>
        <dbReference type="SAM" id="SignalP"/>
    </source>
</evidence>
<gene>
    <name evidence="3" type="ORF">B0T17DRAFT_627772</name>
</gene>
<protein>
    <submittedName>
        <fullName evidence="3">Uncharacterized protein</fullName>
    </submittedName>
</protein>
<feature type="signal peptide" evidence="2">
    <location>
        <begin position="1"/>
        <end position="16"/>
    </location>
</feature>